<dbReference type="RefSeq" id="NP_984537.1">
    <property type="nucleotide sequence ID" value="NM_209890.1"/>
</dbReference>
<dbReference type="GeneID" id="4620707"/>
<dbReference type="AlphaFoldDB" id="Q758S5"/>
<dbReference type="KEGG" id="ago:AGOS_AEL323W"/>
<reference evidence="2" key="2">
    <citation type="journal article" date="2013" name="G3 (Bethesda)">
        <title>Genomes of Ashbya fungi isolated from insects reveal four mating-type loci, numerous translocations, lack of transposons, and distinct gene duplications.</title>
        <authorList>
            <person name="Dietrich F.S."/>
            <person name="Voegeli S."/>
            <person name="Kuo S."/>
            <person name="Philippsen P."/>
        </authorList>
    </citation>
    <scope>GENOME REANNOTATION</scope>
    <source>
        <strain evidence="2">ATCC 10895 / CBS 109.51 / FGSC 9923 / NRRL Y-1056</strain>
    </source>
</reference>
<organism evidence="1 2">
    <name type="scientific">Eremothecium gossypii (strain ATCC 10895 / CBS 109.51 / FGSC 9923 / NRRL Y-1056)</name>
    <name type="common">Yeast</name>
    <name type="synonym">Ashbya gossypii</name>
    <dbReference type="NCBI Taxonomy" id="284811"/>
    <lineage>
        <taxon>Eukaryota</taxon>
        <taxon>Fungi</taxon>
        <taxon>Dikarya</taxon>
        <taxon>Ascomycota</taxon>
        <taxon>Saccharomycotina</taxon>
        <taxon>Saccharomycetes</taxon>
        <taxon>Saccharomycetales</taxon>
        <taxon>Saccharomycetaceae</taxon>
        <taxon>Eremothecium</taxon>
    </lineage>
</organism>
<evidence type="ECO:0000313" key="1">
    <source>
        <dbReference type="EMBL" id="AAS52361.1"/>
    </source>
</evidence>
<reference evidence="1 2" key="1">
    <citation type="journal article" date="2004" name="Science">
        <title>The Ashbya gossypii genome as a tool for mapping the ancient Saccharomyces cerevisiae genome.</title>
        <authorList>
            <person name="Dietrich F.S."/>
            <person name="Voegeli S."/>
            <person name="Brachat S."/>
            <person name="Lerch A."/>
            <person name="Gates K."/>
            <person name="Steiner S."/>
            <person name="Mohr C."/>
            <person name="Pohlmann R."/>
            <person name="Luedi P."/>
            <person name="Choi S."/>
            <person name="Wing R.A."/>
            <person name="Flavier A."/>
            <person name="Gaffney T.D."/>
            <person name="Philippsen P."/>
        </authorList>
    </citation>
    <scope>NUCLEOTIDE SEQUENCE [LARGE SCALE GENOMIC DNA]</scope>
    <source>
        <strain evidence="2">ATCC 10895 / CBS 109.51 / FGSC 9923 / NRRL Y-1056</strain>
    </source>
</reference>
<protein>
    <submittedName>
        <fullName evidence="1">AEL323Wp</fullName>
    </submittedName>
</protein>
<sequence length="304" mass="33788">MHTVSVALSKRFIRSLATQVQSAPKDGGDFVRYLEYLKTSKDMRPLLYRPRNAAKLLTMDLGGGEIPTPRDPIQLPSVLTYAQLLDQMESAEQLQKHFVELRQVHKKALWEHLSAQHLQHILLRATFGLHCFGPTLTAVYQLKPLFARAKNTTAYDVDHLFNTILTCRLHTNSLLQEIDPVVATKKVAMSWENTNVRQTSTGLSAELLTALSKQVGGEIPVPTELKVPVILPSIDVDACSMGKAAAFVSAHRIRYLQARTATTFGSTNEAVMAFVSCYRAALERTGRVDFYDLCVAALAPKQEP</sequence>
<evidence type="ECO:0000313" key="2">
    <source>
        <dbReference type="Proteomes" id="UP000000591"/>
    </source>
</evidence>
<dbReference type="FunCoup" id="Q758S5">
    <property type="interactions" value="136"/>
</dbReference>
<name>Q758S5_EREGS</name>
<dbReference type="InParanoid" id="Q758S5"/>
<dbReference type="InterPro" id="IPR059185">
    <property type="entry name" value="MRP13_sacc"/>
</dbReference>
<dbReference type="STRING" id="284811.Q758S5"/>
<dbReference type="HOGENOM" id="CLU_894829_0_0_1"/>
<dbReference type="CDD" id="cd23704">
    <property type="entry name" value="mS44"/>
    <property type="match status" value="1"/>
</dbReference>
<accession>Q758S5</accession>
<proteinExistence type="predicted"/>
<dbReference type="OMA" id="YRPKNAN"/>
<dbReference type="EMBL" id="AE016818">
    <property type="protein sequence ID" value="AAS52361.1"/>
    <property type="molecule type" value="Genomic_DNA"/>
</dbReference>
<gene>
    <name evidence="1" type="ORF">AGOS_AEL323W</name>
</gene>
<dbReference type="eggNOG" id="ENOG502RYVU">
    <property type="taxonomic scope" value="Eukaryota"/>
</dbReference>
<dbReference type="Proteomes" id="UP000000591">
    <property type="component" value="Chromosome V"/>
</dbReference>
<keyword evidence="2" id="KW-1185">Reference proteome</keyword>
<dbReference type="OrthoDB" id="4061106at2759"/>